<feature type="region of interest" description="Disordered" evidence="1">
    <location>
        <begin position="355"/>
        <end position="423"/>
    </location>
</feature>
<sequence length="487" mass="56739">MEEEDLGDKDKSDTEVLNECERELEEIMREKRRRESEGSSEEGFITVDRRNPKKLIRSDSGNMNYNNVMETQEEIELEGDKTEVCLFSTQVLPKQMALARLLKNEGIKNICKIKYKSAYRLFILFSEKQQAQKLIDSQKLAELDIRAQFTDHSSLSYGIIRGVDLDMSEKEILENLNAPCDIISAKRMKRLNFENKWIDSETIRLCFKSGSIPRVIEAYGINFVVEKFVFPVTQCSACWKFGHIRKFCSLNKVFCPKCGGEHNNCETEEFRCINCKGPHMALNKTCPFFIKEKEIRRVMSEKDMTYKKALEFYLHNNKKNEPQLNKTRSGFHSLISVTTPSNANQDERTYSQILQTTSKTHKTKEKEEPSTSKNVSTPSSTPKKNRNKKSKQKEKNSENIPMQSENEESEYSEIRRETTEETTKKREKKFDLWNLILKLKNIILSQDNFENKIISLLKTVIDEFKTVVLNLFSSEDLVERLFKTFNG</sequence>
<name>A0ABR3I3Q8_LOXSC</name>
<proteinExistence type="predicted"/>
<feature type="compositionally biased region" description="Basic residues" evidence="1">
    <location>
        <begin position="383"/>
        <end position="392"/>
    </location>
</feature>
<reference evidence="2 3" key="1">
    <citation type="submission" date="2024-06" db="EMBL/GenBank/DDBJ databases">
        <title>A chromosome-level genome assembly of beet webworm, Loxostege sticticalis.</title>
        <authorList>
            <person name="Zhang Y."/>
        </authorList>
    </citation>
    <scope>NUCLEOTIDE SEQUENCE [LARGE SCALE GENOMIC DNA]</scope>
    <source>
        <strain evidence="2">AQ026</strain>
        <tissue evidence="2">Whole body</tissue>
    </source>
</reference>
<comment type="caution">
    <text evidence="2">The sequence shown here is derived from an EMBL/GenBank/DDBJ whole genome shotgun (WGS) entry which is preliminary data.</text>
</comment>
<organism evidence="2 3">
    <name type="scientific">Loxostege sticticalis</name>
    <name type="common">Beet webworm moth</name>
    <dbReference type="NCBI Taxonomy" id="481309"/>
    <lineage>
        <taxon>Eukaryota</taxon>
        <taxon>Metazoa</taxon>
        <taxon>Ecdysozoa</taxon>
        <taxon>Arthropoda</taxon>
        <taxon>Hexapoda</taxon>
        <taxon>Insecta</taxon>
        <taxon>Pterygota</taxon>
        <taxon>Neoptera</taxon>
        <taxon>Endopterygota</taxon>
        <taxon>Lepidoptera</taxon>
        <taxon>Glossata</taxon>
        <taxon>Ditrysia</taxon>
        <taxon>Pyraloidea</taxon>
        <taxon>Crambidae</taxon>
        <taxon>Pyraustinae</taxon>
        <taxon>Loxostege</taxon>
    </lineage>
</organism>
<evidence type="ECO:0000313" key="3">
    <source>
        <dbReference type="Proteomes" id="UP001549920"/>
    </source>
</evidence>
<gene>
    <name evidence="2" type="ORF">ABMA27_016811</name>
</gene>
<accession>A0ABR3I3Q8</accession>
<evidence type="ECO:0000256" key="1">
    <source>
        <dbReference type="SAM" id="MobiDB-lite"/>
    </source>
</evidence>
<feature type="compositionally biased region" description="Basic and acidic residues" evidence="1">
    <location>
        <begin position="412"/>
        <end position="423"/>
    </location>
</feature>
<dbReference type="EMBL" id="JBEUOH010000009">
    <property type="protein sequence ID" value="KAL0883430.1"/>
    <property type="molecule type" value="Genomic_DNA"/>
</dbReference>
<protein>
    <submittedName>
        <fullName evidence="2">Uncharacterized protein</fullName>
    </submittedName>
</protein>
<dbReference type="Proteomes" id="UP001549920">
    <property type="component" value="Unassembled WGS sequence"/>
</dbReference>
<evidence type="ECO:0000313" key="2">
    <source>
        <dbReference type="EMBL" id="KAL0883430.1"/>
    </source>
</evidence>
<keyword evidence="3" id="KW-1185">Reference proteome</keyword>